<evidence type="ECO:0000313" key="2">
    <source>
        <dbReference type="Proteomes" id="UP000622552"/>
    </source>
</evidence>
<dbReference type="EMBL" id="JADOUF010000001">
    <property type="protein sequence ID" value="MBG6136855.1"/>
    <property type="molecule type" value="Genomic_DNA"/>
</dbReference>
<reference evidence="1" key="1">
    <citation type="submission" date="2020-11" db="EMBL/GenBank/DDBJ databases">
        <title>Sequencing the genomes of 1000 actinobacteria strains.</title>
        <authorList>
            <person name="Klenk H.-P."/>
        </authorList>
    </citation>
    <scope>NUCLEOTIDE SEQUENCE</scope>
    <source>
        <strain evidence="1">DSM 45356</strain>
    </source>
</reference>
<proteinExistence type="predicted"/>
<dbReference type="Proteomes" id="UP000622552">
    <property type="component" value="Unassembled WGS sequence"/>
</dbReference>
<accession>A0A8J7GFE6</accession>
<dbReference type="RefSeq" id="WP_197003775.1">
    <property type="nucleotide sequence ID" value="NZ_BONS01000016.1"/>
</dbReference>
<protein>
    <submittedName>
        <fullName evidence="1">Uncharacterized protein</fullName>
    </submittedName>
</protein>
<keyword evidence="2" id="KW-1185">Reference proteome</keyword>
<comment type="caution">
    <text evidence="1">The sequence shown here is derived from an EMBL/GenBank/DDBJ whole genome shotgun (WGS) entry which is preliminary data.</text>
</comment>
<sequence length="88" mass="10236">MQLPDRWFGRPFDNAHELTWAEQRPGRLLLELDNRQYLIFVGDVLVVDGPELCIGGFEELVFVWQGYGDSARHVETHDVGEVRFHPSR</sequence>
<evidence type="ECO:0000313" key="1">
    <source>
        <dbReference type="EMBL" id="MBG6136855.1"/>
    </source>
</evidence>
<name>A0A8J7GFE6_9ACTN</name>
<gene>
    <name evidence="1" type="ORF">IW245_003049</name>
</gene>
<dbReference type="AlphaFoldDB" id="A0A8J7GFE6"/>
<organism evidence="1 2">
    <name type="scientific">Longispora fulva</name>
    <dbReference type="NCBI Taxonomy" id="619741"/>
    <lineage>
        <taxon>Bacteria</taxon>
        <taxon>Bacillati</taxon>
        <taxon>Actinomycetota</taxon>
        <taxon>Actinomycetes</taxon>
        <taxon>Micromonosporales</taxon>
        <taxon>Micromonosporaceae</taxon>
        <taxon>Longispora</taxon>
    </lineage>
</organism>